<evidence type="ECO:0000256" key="3">
    <source>
        <dbReference type="ARBA" id="ARBA00023163"/>
    </source>
</evidence>
<dbReference type="PANTHER" id="PTHR47893:SF1">
    <property type="entry name" value="REGULATORY PROTEIN PCHR"/>
    <property type="match status" value="1"/>
</dbReference>
<dbReference type="AlphaFoldDB" id="A0A315YQT9"/>
<comment type="caution">
    <text evidence="5">The sequence shown here is derived from an EMBL/GenBank/DDBJ whole genome shotgun (WGS) entry which is preliminary data.</text>
</comment>
<keyword evidence="2 5" id="KW-0238">DNA-binding</keyword>
<protein>
    <submittedName>
        <fullName evidence="5">AraC-like DNA-binding protein</fullName>
    </submittedName>
</protein>
<dbReference type="Pfam" id="PF12833">
    <property type="entry name" value="HTH_18"/>
    <property type="match status" value="1"/>
</dbReference>
<gene>
    <name evidence="5" type="ORF">IE37_00532</name>
</gene>
<dbReference type="GO" id="GO:0043565">
    <property type="term" value="F:sequence-specific DNA binding"/>
    <property type="evidence" value="ECO:0007669"/>
    <property type="project" value="InterPro"/>
</dbReference>
<dbReference type="PANTHER" id="PTHR47893">
    <property type="entry name" value="REGULATORY PROTEIN PCHR"/>
    <property type="match status" value="1"/>
</dbReference>
<evidence type="ECO:0000256" key="2">
    <source>
        <dbReference type="ARBA" id="ARBA00023125"/>
    </source>
</evidence>
<evidence type="ECO:0000313" key="6">
    <source>
        <dbReference type="Proteomes" id="UP000245720"/>
    </source>
</evidence>
<evidence type="ECO:0000313" key="5">
    <source>
        <dbReference type="EMBL" id="PWJ14548.1"/>
    </source>
</evidence>
<proteinExistence type="predicted"/>
<dbReference type="InterPro" id="IPR018060">
    <property type="entry name" value="HTH_AraC"/>
</dbReference>
<name>A0A315YQT9_RUMFL</name>
<dbReference type="PROSITE" id="PS00041">
    <property type="entry name" value="HTH_ARAC_FAMILY_1"/>
    <property type="match status" value="1"/>
</dbReference>
<dbReference type="GO" id="GO:0003700">
    <property type="term" value="F:DNA-binding transcription factor activity"/>
    <property type="evidence" value="ECO:0007669"/>
    <property type="project" value="InterPro"/>
</dbReference>
<accession>A0A315YQT9</accession>
<dbReference type="OrthoDB" id="9772607at2"/>
<sequence length="294" mass="33510">MTVYKLFSGVRLIYNDIFTVGGEASQAVTGDVLEVSFCCGGRSEYRRSRHCYYLAEGGYIIRRCSAGDEGAAYPTGQYSGVTLLVDMDTEFEGFSELFDGAEEVPRLLSERLGQELYISALRDSAEHIFRELWECREKASAGLMRIKVIELLMALGELDMGTSQAKEHRLTDEQAELAERVCRFAIDNMNEHYTIAQLAKMTRVSQTKLKSCFRMVYGCSLYAYMRRQKMYTAAELLRTTDRNILDIAVDCGYDNGSKFAKAFRDVMGRSPRDYRKYKGVRMEHFAVRKAEQPV</sequence>
<dbReference type="PRINTS" id="PR00032">
    <property type="entry name" value="HTHARAC"/>
</dbReference>
<dbReference type="RefSeq" id="WP_109725426.1">
    <property type="nucleotide sequence ID" value="NZ_QGDI01000002.1"/>
</dbReference>
<dbReference type="EMBL" id="QGDI01000002">
    <property type="protein sequence ID" value="PWJ14548.1"/>
    <property type="molecule type" value="Genomic_DNA"/>
</dbReference>
<evidence type="ECO:0000256" key="1">
    <source>
        <dbReference type="ARBA" id="ARBA00023015"/>
    </source>
</evidence>
<organism evidence="5 6">
    <name type="scientific">Ruminococcus flavefaciens</name>
    <dbReference type="NCBI Taxonomy" id="1265"/>
    <lineage>
        <taxon>Bacteria</taxon>
        <taxon>Bacillati</taxon>
        <taxon>Bacillota</taxon>
        <taxon>Clostridia</taxon>
        <taxon>Eubacteriales</taxon>
        <taxon>Oscillospiraceae</taxon>
        <taxon>Ruminococcus</taxon>
    </lineage>
</organism>
<dbReference type="InterPro" id="IPR009057">
    <property type="entry name" value="Homeodomain-like_sf"/>
</dbReference>
<dbReference type="SUPFAM" id="SSF46689">
    <property type="entry name" value="Homeodomain-like"/>
    <property type="match status" value="2"/>
</dbReference>
<dbReference type="Proteomes" id="UP000245720">
    <property type="component" value="Unassembled WGS sequence"/>
</dbReference>
<dbReference type="PROSITE" id="PS01124">
    <property type="entry name" value="HTH_ARAC_FAMILY_2"/>
    <property type="match status" value="1"/>
</dbReference>
<dbReference type="InterPro" id="IPR020449">
    <property type="entry name" value="Tscrpt_reg_AraC-type_HTH"/>
</dbReference>
<dbReference type="Gene3D" id="1.10.10.60">
    <property type="entry name" value="Homeodomain-like"/>
    <property type="match status" value="2"/>
</dbReference>
<keyword evidence="3" id="KW-0804">Transcription</keyword>
<dbReference type="InterPro" id="IPR018062">
    <property type="entry name" value="HTH_AraC-typ_CS"/>
</dbReference>
<evidence type="ECO:0000259" key="4">
    <source>
        <dbReference type="PROSITE" id="PS01124"/>
    </source>
</evidence>
<feature type="domain" description="HTH araC/xylS-type" evidence="4">
    <location>
        <begin position="179"/>
        <end position="277"/>
    </location>
</feature>
<reference evidence="5 6" key="1">
    <citation type="submission" date="2018-05" db="EMBL/GenBank/DDBJ databases">
        <title>The Hungate 1000. A catalogue of reference genomes from the rumen microbiome.</title>
        <authorList>
            <person name="Kelly W."/>
        </authorList>
    </citation>
    <scope>NUCLEOTIDE SEQUENCE [LARGE SCALE GENOMIC DNA]</scope>
    <source>
        <strain evidence="5 6">SAb67</strain>
    </source>
</reference>
<dbReference type="InterPro" id="IPR053142">
    <property type="entry name" value="PchR_regulatory_protein"/>
</dbReference>
<dbReference type="SMART" id="SM00342">
    <property type="entry name" value="HTH_ARAC"/>
    <property type="match status" value="1"/>
</dbReference>
<keyword evidence="1" id="KW-0805">Transcription regulation</keyword>